<dbReference type="Proteomes" id="UP001085076">
    <property type="component" value="Miscellaneous, Linkage group lg05"/>
</dbReference>
<organism evidence="1 2">
    <name type="scientific">Dioscorea zingiberensis</name>
    <dbReference type="NCBI Taxonomy" id="325984"/>
    <lineage>
        <taxon>Eukaryota</taxon>
        <taxon>Viridiplantae</taxon>
        <taxon>Streptophyta</taxon>
        <taxon>Embryophyta</taxon>
        <taxon>Tracheophyta</taxon>
        <taxon>Spermatophyta</taxon>
        <taxon>Magnoliopsida</taxon>
        <taxon>Liliopsida</taxon>
        <taxon>Dioscoreales</taxon>
        <taxon>Dioscoreaceae</taxon>
        <taxon>Dioscorea</taxon>
    </lineage>
</organism>
<gene>
    <name evidence="1" type="ORF">J5N97_019196</name>
</gene>
<dbReference type="OrthoDB" id="45365at2759"/>
<reference evidence="1" key="1">
    <citation type="submission" date="2021-03" db="EMBL/GenBank/DDBJ databases">
        <authorList>
            <person name="Li Z."/>
            <person name="Yang C."/>
        </authorList>
    </citation>
    <scope>NUCLEOTIDE SEQUENCE</scope>
    <source>
        <strain evidence="1">Dzin_1.0</strain>
        <tissue evidence="1">Leaf</tissue>
    </source>
</reference>
<dbReference type="AlphaFoldDB" id="A0A9D5HCH3"/>
<evidence type="ECO:0000313" key="2">
    <source>
        <dbReference type="Proteomes" id="UP001085076"/>
    </source>
</evidence>
<proteinExistence type="predicted"/>
<accession>A0A9D5HCH3</accession>
<evidence type="ECO:0000313" key="1">
    <source>
        <dbReference type="EMBL" id="KAJ0971237.1"/>
    </source>
</evidence>
<comment type="caution">
    <text evidence="1">The sequence shown here is derived from an EMBL/GenBank/DDBJ whole genome shotgun (WGS) entry which is preliminary data.</text>
</comment>
<dbReference type="EMBL" id="JAGGNH010000005">
    <property type="protein sequence ID" value="KAJ0971237.1"/>
    <property type="molecule type" value="Genomic_DNA"/>
</dbReference>
<name>A0A9D5HCH3_9LILI</name>
<reference evidence="1" key="2">
    <citation type="journal article" date="2022" name="Hortic Res">
        <title>The genome of Dioscorea zingiberensis sheds light on the biosynthesis, origin and evolution of the medicinally important diosgenin saponins.</title>
        <authorList>
            <person name="Li Y."/>
            <person name="Tan C."/>
            <person name="Li Z."/>
            <person name="Guo J."/>
            <person name="Li S."/>
            <person name="Chen X."/>
            <person name="Wang C."/>
            <person name="Dai X."/>
            <person name="Yang H."/>
            <person name="Song W."/>
            <person name="Hou L."/>
            <person name="Xu J."/>
            <person name="Tong Z."/>
            <person name="Xu A."/>
            <person name="Yuan X."/>
            <person name="Wang W."/>
            <person name="Yang Q."/>
            <person name="Chen L."/>
            <person name="Sun Z."/>
            <person name="Wang K."/>
            <person name="Pan B."/>
            <person name="Chen J."/>
            <person name="Bao Y."/>
            <person name="Liu F."/>
            <person name="Qi X."/>
            <person name="Gang D.R."/>
            <person name="Wen J."/>
            <person name="Li J."/>
        </authorList>
    </citation>
    <scope>NUCLEOTIDE SEQUENCE</scope>
    <source>
        <strain evidence="1">Dzin_1.0</strain>
    </source>
</reference>
<protein>
    <submittedName>
        <fullName evidence="1">Uncharacterized protein</fullName>
    </submittedName>
</protein>
<sequence>MDSKVHLGSSRALEAAALFPLNGKMCIVRNNMSISWVDVVGPRDGKCNWETLAGQGPVKTFVTNLWSSLAGRRHLRSHIVHCQNIAEVSNGMAREISHFTH</sequence>
<keyword evidence="2" id="KW-1185">Reference proteome</keyword>